<gene>
    <name evidence="8" type="primary">yhdJ</name>
    <name evidence="8" type="ORF">IEC338SC_1346</name>
</gene>
<sequence>MTTENITLDLNEENIQEGVFKFEPIKGYPMLNWKGKRPFTSTRYYPAQLKEQHGEAVNSWLNKIFWGDNLQVMSHLLREFRGKVDLIYIDPPFDSKADYKKKVSLKSRNIENEHSVFEEKQYQDIWSNDEYLQFMYDRLILLRELLSDTGTIFIHCDWHKSHHLRCILDEIFGSENFLNEIIWKRKSATSYAGNKLGITNDTIYWYSKTSEYTYNASYSLNDPDTQAYIKERYTRKTGDGRIYKVDNLGNPEYRPNLIYPYKGCLPPANGWAVSLERMQKMDEEGRLEFPRKEGGRLMRRQFLDEYRGQILQNLWMDIYQVNSQAKERQGYPTQKPESLLERIIELASNPDDIILDCFMGSGTTQAAALKLGRKFIGADINLGSVQITSKRLLGITEELKNQQQELGVKKTFYTSFEVYNVNHYDVFRNPVQAKELLIQALDIQPIPNSIYDGEKDGRMVKLMPVNHIATKADVADLIHGVDYKAFEKRKEEKPNQPVEKITLICMGHEPDLAAFVEQSIGYKLDIQVVDILRDRSDLQFKRDSEAVFKVEEGKFIVDKFYPMNLLQKLSQTKDTVSDWREMVESIMIDWNYDGAVFQPALTDIPVKNELVQGSYDIPKDAGTIRIKITDLLSESLERNLTAEELANG</sequence>
<feature type="domain" description="DNA methylase N-4/N-6" evidence="7">
    <location>
        <begin position="84"/>
        <end position="388"/>
    </location>
</feature>
<evidence type="ECO:0000256" key="6">
    <source>
        <dbReference type="ARBA" id="ARBA00047942"/>
    </source>
</evidence>
<dbReference type="EC" id="2.1.1.72" evidence="2"/>
<proteinExistence type="inferred from homology"/>
<dbReference type="PROSITE" id="PS00092">
    <property type="entry name" value="N6_MTASE"/>
    <property type="match status" value="1"/>
</dbReference>
<dbReference type="InterPro" id="IPR002295">
    <property type="entry name" value="N4/N6-MTase_EcoPI_Mod-like"/>
</dbReference>
<keyword evidence="5" id="KW-0949">S-adenosyl-L-methionine</keyword>
<evidence type="ECO:0000259" key="7">
    <source>
        <dbReference type="Pfam" id="PF01555"/>
    </source>
</evidence>
<dbReference type="GO" id="GO:0009007">
    <property type="term" value="F:site-specific DNA-methyltransferase (adenine-specific) activity"/>
    <property type="evidence" value="ECO:0007669"/>
    <property type="project" value="UniProtKB-EC"/>
</dbReference>
<protein>
    <recommendedName>
        <fullName evidence="2">site-specific DNA-methyltransferase (adenine-specific)</fullName>
        <ecNumber evidence="2">2.1.1.72</ecNumber>
    </recommendedName>
</protein>
<evidence type="ECO:0000256" key="3">
    <source>
        <dbReference type="ARBA" id="ARBA00022603"/>
    </source>
</evidence>
<dbReference type="InterPro" id="IPR002941">
    <property type="entry name" value="DNA_methylase_N4/N6"/>
</dbReference>
<evidence type="ECO:0000256" key="4">
    <source>
        <dbReference type="ARBA" id="ARBA00022679"/>
    </source>
</evidence>
<keyword evidence="3 8" id="KW-0489">Methyltransferase</keyword>
<name>A0AB33BK06_ACIPI</name>
<organism evidence="8 9">
    <name type="scientific">Acinetobacter pittii</name>
    <name type="common">Acinetobacter genomosp. 3</name>
    <dbReference type="NCBI Taxonomy" id="48296"/>
    <lineage>
        <taxon>Bacteria</taxon>
        <taxon>Pseudomonadati</taxon>
        <taxon>Pseudomonadota</taxon>
        <taxon>Gammaproteobacteria</taxon>
        <taxon>Moraxellales</taxon>
        <taxon>Moraxellaceae</taxon>
        <taxon>Acinetobacter</taxon>
        <taxon>Acinetobacter calcoaceticus/baumannii complex</taxon>
    </lineage>
</organism>
<dbReference type="Gene3D" id="3.40.50.150">
    <property type="entry name" value="Vaccinia Virus protein VP39"/>
    <property type="match status" value="1"/>
</dbReference>
<dbReference type="Proteomes" id="UP000076152">
    <property type="component" value="Chromosome"/>
</dbReference>
<dbReference type="REBASE" id="142894">
    <property type="entry name" value="M.Api338ORF1346P"/>
</dbReference>
<dbReference type="Pfam" id="PF01555">
    <property type="entry name" value="N6_N4_Mtase"/>
    <property type="match status" value="1"/>
</dbReference>
<dbReference type="AlphaFoldDB" id="A0AB33BK06"/>
<dbReference type="RefSeq" id="WP_063098268.1">
    <property type="nucleotide sequence ID" value="NZ_CP015145.1"/>
</dbReference>
<evidence type="ECO:0000313" key="9">
    <source>
        <dbReference type="Proteomes" id="UP000076152"/>
    </source>
</evidence>
<dbReference type="GO" id="GO:0003677">
    <property type="term" value="F:DNA binding"/>
    <property type="evidence" value="ECO:0007669"/>
    <property type="project" value="InterPro"/>
</dbReference>
<dbReference type="GO" id="GO:0005737">
    <property type="term" value="C:cytoplasm"/>
    <property type="evidence" value="ECO:0007669"/>
    <property type="project" value="TreeGrafter"/>
</dbReference>
<dbReference type="InterPro" id="IPR029063">
    <property type="entry name" value="SAM-dependent_MTases_sf"/>
</dbReference>
<evidence type="ECO:0000256" key="2">
    <source>
        <dbReference type="ARBA" id="ARBA00011900"/>
    </source>
</evidence>
<evidence type="ECO:0000256" key="1">
    <source>
        <dbReference type="ARBA" id="ARBA00006594"/>
    </source>
</evidence>
<reference evidence="8 9" key="1">
    <citation type="submission" date="2016-04" db="EMBL/GenBank/DDBJ databases">
        <title>Complete genome sequencing of OXA-72 bearing Acinetobacter pittii strain IEC338SC.</title>
        <authorList>
            <person name="Brasiliense D.M."/>
            <person name="Lima K.V."/>
            <person name="Souza C.O."/>
            <person name="Dutra L.G."/>
            <person name="Mamizuka E.M."/>
            <person name="Perez-Chaparro P.J."/>
            <person name="McCulloch J.A."/>
        </authorList>
    </citation>
    <scope>NUCLEOTIDE SEQUENCE [LARGE SCALE GENOMIC DNA]</scope>
    <source>
        <strain evidence="8 9">IEC338SC</strain>
    </source>
</reference>
<evidence type="ECO:0000313" key="8">
    <source>
        <dbReference type="EMBL" id="AMX18488.1"/>
    </source>
</evidence>
<dbReference type="InterPro" id="IPR002052">
    <property type="entry name" value="DNA_methylase_N6_adenine_CS"/>
</dbReference>
<accession>A0AB33BK06</accession>
<dbReference type="GO" id="GO:0008170">
    <property type="term" value="F:N-methyltransferase activity"/>
    <property type="evidence" value="ECO:0007669"/>
    <property type="project" value="InterPro"/>
</dbReference>
<evidence type="ECO:0000256" key="5">
    <source>
        <dbReference type="ARBA" id="ARBA00022691"/>
    </source>
</evidence>
<dbReference type="SUPFAM" id="SSF53335">
    <property type="entry name" value="S-adenosyl-L-methionine-dependent methyltransferases"/>
    <property type="match status" value="1"/>
</dbReference>
<dbReference type="EMBL" id="CP015145">
    <property type="protein sequence ID" value="AMX18488.1"/>
    <property type="molecule type" value="Genomic_DNA"/>
</dbReference>
<keyword evidence="4" id="KW-0808">Transferase</keyword>
<comment type="catalytic activity">
    <reaction evidence="6">
        <text>a 2'-deoxyadenosine in DNA + S-adenosyl-L-methionine = an N(6)-methyl-2'-deoxyadenosine in DNA + S-adenosyl-L-homocysteine + H(+)</text>
        <dbReference type="Rhea" id="RHEA:15197"/>
        <dbReference type="Rhea" id="RHEA-COMP:12418"/>
        <dbReference type="Rhea" id="RHEA-COMP:12419"/>
        <dbReference type="ChEBI" id="CHEBI:15378"/>
        <dbReference type="ChEBI" id="CHEBI:57856"/>
        <dbReference type="ChEBI" id="CHEBI:59789"/>
        <dbReference type="ChEBI" id="CHEBI:90615"/>
        <dbReference type="ChEBI" id="CHEBI:90616"/>
        <dbReference type="EC" id="2.1.1.72"/>
    </reaction>
</comment>
<comment type="similarity">
    <text evidence="1">Belongs to the N(4)/N(6)-methyltransferase family.</text>
</comment>
<dbReference type="PRINTS" id="PR00506">
    <property type="entry name" value="D21N6MTFRASE"/>
</dbReference>
<dbReference type="GO" id="GO:0032259">
    <property type="term" value="P:methylation"/>
    <property type="evidence" value="ECO:0007669"/>
    <property type="project" value="UniProtKB-KW"/>
</dbReference>
<dbReference type="PANTHER" id="PTHR13370:SF24">
    <property type="entry name" value="TYPE III RESTRICTION-MODIFICATION ENZYME STYLTI MOD SUBUNIT"/>
    <property type="match status" value="1"/>
</dbReference>
<dbReference type="PANTHER" id="PTHR13370">
    <property type="entry name" value="RNA METHYLASE-RELATED"/>
    <property type="match status" value="1"/>
</dbReference>